<feature type="domain" description="BRCT" evidence="21">
    <location>
        <begin position="804"/>
        <end position="905"/>
    </location>
</feature>
<feature type="domain" description="BRCT" evidence="21">
    <location>
        <begin position="655"/>
        <end position="754"/>
    </location>
</feature>
<dbReference type="Gene3D" id="1.10.3260.10">
    <property type="entry name" value="DNA ligase, ATP-dependent, N-terminal domain"/>
    <property type="match status" value="1"/>
</dbReference>
<evidence type="ECO:0000256" key="9">
    <source>
        <dbReference type="ARBA" id="ARBA00022741"/>
    </source>
</evidence>
<evidence type="ECO:0000256" key="17">
    <source>
        <dbReference type="ARBA" id="ARBA00031942"/>
    </source>
</evidence>
<dbReference type="Gene3D" id="3.40.50.10190">
    <property type="entry name" value="BRCT domain"/>
    <property type="match status" value="2"/>
</dbReference>
<dbReference type="InterPro" id="IPR036420">
    <property type="entry name" value="BRCT_dom_sf"/>
</dbReference>
<dbReference type="GO" id="GO:0016874">
    <property type="term" value="F:ligase activity"/>
    <property type="evidence" value="ECO:0007669"/>
    <property type="project" value="UniProtKB-KW"/>
</dbReference>
<keyword evidence="9" id="KW-0547">Nucleotide-binding</keyword>
<dbReference type="PROSITE" id="PS00333">
    <property type="entry name" value="DNA_LIGASE_A2"/>
    <property type="match status" value="1"/>
</dbReference>
<evidence type="ECO:0000256" key="13">
    <source>
        <dbReference type="ARBA" id="ARBA00023172"/>
    </source>
</evidence>
<dbReference type="SUPFAM" id="SSF50249">
    <property type="entry name" value="Nucleic acid-binding proteins"/>
    <property type="match status" value="1"/>
</dbReference>
<evidence type="ECO:0000256" key="18">
    <source>
        <dbReference type="ARBA" id="ARBA00034003"/>
    </source>
</evidence>
<dbReference type="SUPFAM" id="SSF52113">
    <property type="entry name" value="BRCT domain"/>
    <property type="match status" value="2"/>
</dbReference>
<evidence type="ECO:0000256" key="1">
    <source>
        <dbReference type="ARBA" id="ARBA00001946"/>
    </source>
</evidence>
<dbReference type="InterPro" id="IPR012308">
    <property type="entry name" value="DNA_ligase_ATP-dep_N"/>
</dbReference>
<comment type="similarity">
    <text evidence="3 19">Belongs to the ATP-dependent DNA ligase family.</text>
</comment>
<dbReference type="CDD" id="cd07968">
    <property type="entry name" value="OBF_DNA_ligase_IV"/>
    <property type="match status" value="1"/>
</dbReference>
<gene>
    <name evidence="22" type="primary">LIG4</name>
    <name evidence="22" type="ORF">FIM1_4816</name>
</gene>
<evidence type="ECO:0000256" key="16">
    <source>
        <dbReference type="ARBA" id="ARBA00030676"/>
    </source>
</evidence>
<reference evidence="22 23" key="2">
    <citation type="submission" date="2019-11" db="EMBL/GenBank/DDBJ databases">
        <authorList>
            <person name="Lu H."/>
        </authorList>
    </citation>
    <scope>NUCLEOTIDE SEQUENCE [LARGE SCALE GENOMIC DNA]</scope>
    <source>
        <strain evidence="22 23">FIM1</strain>
    </source>
</reference>
<keyword evidence="14" id="KW-0234">DNA repair</keyword>
<accession>A0ABX6F384</accession>
<dbReference type="SUPFAM" id="SSF56091">
    <property type="entry name" value="DNA ligase/mRNA capping enzyme, catalytic domain"/>
    <property type="match status" value="1"/>
</dbReference>
<dbReference type="NCBIfam" id="TIGR00574">
    <property type="entry name" value="dnl1"/>
    <property type="match status" value="1"/>
</dbReference>
<dbReference type="InterPro" id="IPR012310">
    <property type="entry name" value="DNA_ligase_ATP-dep_cent"/>
</dbReference>
<evidence type="ECO:0000256" key="5">
    <source>
        <dbReference type="ARBA" id="ARBA00022073"/>
    </source>
</evidence>
<keyword evidence="23" id="KW-1185">Reference proteome</keyword>
<dbReference type="Gene3D" id="3.30.470.30">
    <property type="entry name" value="DNA ligase/mRNA capping enzyme"/>
    <property type="match status" value="1"/>
</dbReference>
<dbReference type="InterPro" id="IPR001357">
    <property type="entry name" value="BRCT_dom"/>
</dbReference>
<feature type="domain" description="ATP-dependent DNA ligase family profile" evidence="20">
    <location>
        <begin position="375"/>
        <end position="494"/>
    </location>
</feature>
<evidence type="ECO:0000256" key="11">
    <source>
        <dbReference type="ARBA" id="ARBA00022840"/>
    </source>
</evidence>
<dbReference type="CDD" id="cd07903">
    <property type="entry name" value="Adenylation_DNA_ligase_IV"/>
    <property type="match status" value="1"/>
</dbReference>
<reference evidence="22 23" key="1">
    <citation type="submission" date="2016-03" db="EMBL/GenBank/DDBJ databases">
        <title>How can Kluyveromyces marxianus grow so fast - potential evolutionary course in Saccharomyces Complex revealed by comparative genomics.</title>
        <authorList>
            <person name="Mo W."/>
            <person name="Lu W."/>
            <person name="Yang X."/>
            <person name="Qi J."/>
            <person name="Lv H."/>
        </authorList>
    </citation>
    <scope>NUCLEOTIDE SEQUENCE [LARGE SCALE GENOMIC DNA]</scope>
    <source>
        <strain evidence="22 23">FIM1</strain>
    </source>
</reference>
<dbReference type="EC" id="6.5.1.1" evidence="4"/>
<dbReference type="Pfam" id="PF04675">
    <property type="entry name" value="DNA_ligase_A_N"/>
    <property type="match status" value="1"/>
</dbReference>
<dbReference type="InterPro" id="IPR000977">
    <property type="entry name" value="DNA_ligase_ATP-dep"/>
</dbReference>
<proteinExistence type="inferred from homology"/>
<evidence type="ECO:0000313" key="22">
    <source>
        <dbReference type="EMBL" id="QGN17609.1"/>
    </source>
</evidence>
<keyword evidence="13" id="KW-0233">DNA recombination</keyword>
<keyword evidence="15" id="KW-0539">Nucleus</keyword>
<evidence type="ECO:0000256" key="6">
    <source>
        <dbReference type="ARBA" id="ARBA00022598"/>
    </source>
</evidence>
<dbReference type="Pfam" id="PF01068">
    <property type="entry name" value="DNA_ligase_A_M"/>
    <property type="match status" value="1"/>
</dbReference>
<dbReference type="PANTHER" id="PTHR45997:SF1">
    <property type="entry name" value="DNA LIGASE 4"/>
    <property type="match status" value="1"/>
</dbReference>
<evidence type="ECO:0000256" key="10">
    <source>
        <dbReference type="ARBA" id="ARBA00022763"/>
    </source>
</evidence>
<protein>
    <recommendedName>
        <fullName evidence="5">DNA ligase 4</fullName>
        <ecNumber evidence="4">6.5.1.1</ecNumber>
    </recommendedName>
    <alternativeName>
        <fullName evidence="17">DNA ligase IV</fullName>
    </alternativeName>
    <alternativeName>
        <fullName evidence="16">Polydeoxyribonucleotide synthase [ATP] 4</fullName>
    </alternativeName>
</protein>
<dbReference type="InterPro" id="IPR016059">
    <property type="entry name" value="DNA_ligase_ATP-dep_CS"/>
</dbReference>
<dbReference type="Proteomes" id="UP000422736">
    <property type="component" value="Chromosome 8"/>
</dbReference>
<evidence type="ECO:0000259" key="21">
    <source>
        <dbReference type="PROSITE" id="PS50172"/>
    </source>
</evidence>
<dbReference type="Pfam" id="PF16589">
    <property type="entry name" value="BRCT_2"/>
    <property type="match status" value="1"/>
</dbReference>
<keyword evidence="10" id="KW-0227">DNA damage</keyword>
<evidence type="ECO:0000256" key="14">
    <source>
        <dbReference type="ARBA" id="ARBA00023204"/>
    </source>
</evidence>
<organism evidence="22 23">
    <name type="scientific">Kluyveromyces marxianus</name>
    <name type="common">Yeast</name>
    <name type="synonym">Candida kefyr</name>
    <dbReference type="NCBI Taxonomy" id="4911"/>
    <lineage>
        <taxon>Eukaryota</taxon>
        <taxon>Fungi</taxon>
        <taxon>Dikarya</taxon>
        <taxon>Ascomycota</taxon>
        <taxon>Saccharomycotina</taxon>
        <taxon>Saccharomycetes</taxon>
        <taxon>Saccharomycetales</taxon>
        <taxon>Saccharomycetaceae</taxon>
        <taxon>Kluyveromyces</taxon>
    </lineage>
</organism>
<evidence type="ECO:0000256" key="19">
    <source>
        <dbReference type="RuleBase" id="RU004196"/>
    </source>
</evidence>
<evidence type="ECO:0000256" key="4">
    <source>
        <dbReference type="ARBA" id="ARBA00012727"/>
    </source>
</evidence>
<dbReference type="InterPro" id="IPR036599">
    <property type="entry name" value="DNA_ligase_N_sf"/>
</dbReference>
<comment type="subcellular location">
    <subcellularLocation>
        <location evidence="2">Nucleus</location>
    </subcellularLocation>
</comment>
<comment type="cofactor">
    <cofactor evidence="1">
        <name>Mg(2+)</name>
        <dbReference type="ChEBI" id="CHEBI:18420"/>
    </cofactor>
</comment>
<keyword evidence="8" id="KW-0677">Repeat</keyword>
<keyword evidence="11" id="KW-0067">ATP-binding</keyword>
<dbReference type="InterPro" id="IPR012340">
    <property type="entry name" value="NA-bd_OB-fold"/>
</dbReference>
<dbReference type="InterPro" id="IPR044125">
    <property type="entry name" value="Adenylation_DNA_ligase_IV"/>
</dbReference>
<evidence type="ECO:0000259" key="20">
    <source>
        <dbReference type="PROSITE" id="PS50160"/>
    </source>
</evidence>
<keyword evidence="6 22" id="KW-0436">Ligase</keyword>
<evidence type="ECO:0000256" key="3">
    <source>
        <dbReference type="ARBA" id="ARBA00007572"/>
    </source>
</evidence>
<dbReference type="PROSITE" id="PS50172">
    <property type="entry name" value="BRCT"/>
    <property type="match status" value="2"/>
</dbReference>
<dbReference type="PANTHER" id="PTHR45997">
    <property type="entry name" value="DNA LIGASE 4"/>
    <property type="match status" value="1"/>
</dbReference>
<dbReference type="Gene3D" id="2.40.50.140">
    <property type="entry name" value="Nucleic acid-binding proteins"/>
    <property type="match status" value="1"/>
</dbReference>
<keyword evidence="7" id="KW-0479">Metal-binding</keyword>
<name>A0ABX6F384_KLUMA</name>
<evidence type="ECO:0000256" key="12">
    <source>
        <dbReference type="ARBA" id="ARBA00022842"/>
    </source>
</evidence>
<dbReference type="PROSITE" id="PS50160">
    <property type="entry name" value="DNA_LIGASE_A3"/>
    <property type="match status" value="1"/>
</dbReference>
<dbReference type="EMBL" id="CP015060">
    <property type="protein sequence ID" value="QGN17609.1"/>
    <property type="molecule type" value="Genomic_DNA"/>
</dbReference>
<evidence type="ECO:0000256" key="7">
    <source>
        <dbReference type="ARBA" id="ARBA00022723"/>
    </source>
</evidence>
<keyword evidence="12" id="KW-0460">Magnesium</keyword>
<evidence type="ECO:0000256" key="2">
    <source>
        <dbReference type="ARBA" id="ARBA00004123"/>
    </source>
</evidence>
<evidence type="ECO:0000256" key="15">
    <source>
        <dbReference type="ARBA" id="ARBA00023242"/>
    </source>
</evidence>
<comment type="catalytic activity">
    <reaction evidence="18">
        <text>ATP + (deoxyribonucleotide)n-3'-hydroxyl + 5'-phospho-(deoxyribonucleotide)m = (deoxyribonucleotide)n+m + AMP + diphosphate.</text>
        <dbReference type="EC" id="6.5.1.1"/>
    </reaction>
</comment>
<dbReference type="InterPro" id="IPR029710">
    <property type="entry name" value="LIG4"/>
</dbReference>
<sequence length="906" mass="105439">MSECRNFSPSPEFKWLCDELFQKIHDTSVNRHLIGKPVTVRFLEIIANFIKLWRSTVGNDIYPALRLIIPYRDKRVYNIKENTLIKALCHYLRLPKNSDTEKRLLRWKQRAPRGVKLSDFCVEEIRKRQKDYEGPTRITIDQLNGHLDEIAQAGNGKRMGHMALLDSRAFNYCLKHMTFEELKFFFDILLKTRVISGLEVKFLNAWHPDAQDYLSVVSDLYVLSQRLYDPNERLRKVDLSINISHAFEPQLAKRTHASYEHVASSLGKNFIIEEKMDGERLQIHYMNYGEQIKYLSRRGVDFSYLYGENISKGPVSSSIKLHPNVKDCILDGEMITFDIEKDMVLPFGLVKNSAMNHVQAEITGVSLTESHRPLFIAFDLVYLNGKSLTSLELWRRKDYLSKILTPVEKKVEIIQYHKSDDAMDIKNSLEHAISVGSEGIVLKNLQSKYNIASRNSDWIKIKPEYLEQFGENMDLLVIGRDQGKKDSFLCGLSVNNTENPTERPKFLSFCTIANGFSQEEFKDIERNTRGKWHIFSEEPPDKRIFEFGSKLPYEWIYPEDSVVLEVKARAIDNKDSEKKRYRTGCTLHFGYCKQIRYDKSWKDATSLADFEEMKEARNFYHKRTQHEVSKEKRKSSKRARINIVNISEPRRLDDPISYIFQRCKFRIISDFFYQSRRKRISQEDLCSLVLENGGEVIYNNVDSITPEENLYIISDRLTYECKVLVDKGLVIVNPLWIFKSIEAGAKLPLTDEDIFAATRKEHERVMPQPNNITEKYTGYSKIAYPESSYYNNNMNISSMPIFRFDRLKIAMIDSPSVSRAYLRKVEFTIKCHGGTIENMENADIIVVVNELISKKELLSIRKKIAARAVNESVDSTPRIPRIVDVSWIFDSIKGHHLVDAEDYQCL</sequence>
<evidence type="ECO:0000256" key="8">
    <source>
        <dbReference type="ARBA" id="ARBA00022737"/>
    </source>
</evidence>
<evidence type="ECO:0000313" key="23">
    <source>
        <dbReference type="Proteomes" id="UP000422736"/>
    </source>
</evidence>